<dbReference type="InterPro" id="IPR036188">
    <property type="entry name" value="FAD/NAD-bd_sf"/>
</dbReference>
<protein>
    <submittedName>
        <fullName evidence="4">FAD-dependent oxidoreductase</fullName>
    </submittedName>
</protein>
<keyword evidence="1" id="KW-0560">Oxidoreductase</keyword>
<dbReference type="RefSeq" id="WP_201686030.1">
    <property type="nucleotide sequence ID" value="NZ_JAEQNA010000010.1"/>
</dbReference>
<evidence type="ECO:0000313" key="4">
    <source>
        <dbReference type="EMBL" id="MBL0422895.1"/>
    </source>
</evidence>
<dbReference type="Proteomes" id="UP000613011">
    <property type="component" value="Unassembled WGS sequence"/>
</dbReference>
<feature type="domain" description="FAD-binding" evidence="3">
    <location>
        <begin position="6"/>
        <end position="317"/>
    </location>
</feature>
<dbReference type="AlphaFoldDB" id="A0A936ZXG8"/>
<evidence type="ECO:0000313" key="5">
    <source>
        <dbReference type="Proteomes" id="UP000613011"/>
    </source>
</evidence>
<keyword evidence="5" id="KW-1185">Reference proteome</keyword>
<dbReference type="GO" id="GO:0071949">
    <property type="term" value="F:FAD binding"/>
    <property type="evidence" value="ECO:0007669"/>
    <property type="project" value="InterPro"/>
</dbReference>
<dbReference type="GO" id="GO:0004497">
    <property type="term" value="F:monooxygenase activity"/>
    <property type="evidence" value="ECO:0007669"/>
    <property type="project" value="UniProtKB-KW"/>
</dbReference>
<dbReference type="InterPro" id="IPR002938">
    <property type="entry name" value="FAD-bd"/>
</dbReference>
<dbReference type="PRINTS" id="PR00420">
    <property type="entry name" value="RNGMNOXGNASE"/>
</dbReference>
<dbReference type="PANTHER" id="PTHR13789:SF309">
    <property type="entry name" value="PUTATIVE (AFU_ORTHOLOGUE AFUA_6G14510)-RELATED"/>
    <property type="match status" value="1"/>
</dbReference>
<reference evidence="4" key="1">
    <citation type="submission" date="2021-01" db="EMBL/GenBank/DDBJ databases">
        <title>Ramlibacter sp. strain AW1 16S ribosomal RNA gene Genome sequencing and assembly.</title>
        <authorList>
            <person name="Kang M."/>
        </authorList>
    </citation>
    <scope>NUCLEOTIDE SEQUENCE</scope>
    <source>
        <strain evidence="4">AW1</strain>
    </source>
</reference>
<dbReference type="InterPro" id="IPR050493">
    <property type="entry name" value="FAD-dep_Monooxygenase_BioMet"/>
</dbReference>
<sequence length="374" mass="40212">MNRSKQVLVVGGGIGGMSAALALGRQGHAIDLIDLDPQWRVYGAGITITGATFRALQALGVLDEVLAQGWGGHGIQVCDTSGRPLQVLPTAPAEGADLPSTGGIMRPALHRILSSRTLASGARVRLGITVDALDEHDDGVRATFSDGTQATYDAVVGADGLFSRVRRLLFPDAPAPAYTGQSVWRLVAPRPGWMQRRHFFLGGAVKVGLTPVSGEQMYLFLLETTPRRPVMGDQALAAELRRLLQGYGGILAEIRERIGPDSGIVLRPLEAFELPPPWHRGRCLLIGDAAHPTTPQLASGAGMAVEDALVLADELAREPEVAQAFAGFMHRRYERCRLVVSNSLEIGRREQGRAPVEEQTRLVEESLRALARPI</sequence>
<organism evidence="4 5">
    <name type="scientific">Ramlibacter aurantiacus</name>
    <dbReference type="NCBI Taxonomy" id="2801330"/>
    <lineage>
        <taxon>Bacteria</taxon>
        <taxon>Pseudomonadati</taxon>
        <taxon>Pseudomonadota</taxon>
        <taxon>Betaproteobacteria</taxon>
        <taxon>Burkholderiales</taxon>
        <taxon>Comamonadaceae</taxon>
        <taxon>Ramlibacter</taxon>
    </lineage>
</organism>
<accession>A0A936ZXG8</accession>
<comment type="caution">
    <text evidence="4">The sequence shown here is derived from an EMBL/GenBank/DDBJ whole genome shotgun (WGS) entry which is preliminary data.</text>
</comment>
<name>A0A936ZXG8_9BURK</name>
<evidence type="ECO:0000259" key="3">
    <source>
        <dbReference type="Pfam" id="PF01494"/>
    </source>
</evidence>
<dbReference type="PANTHER" id="PTHR13789">
    <property type="entry name" value="MONOOXYGENASE"/>
    <property type="match status" value="1"/>
</dbReference>
<dbReference type="Gene3D" id="3.50.50.60">
    <property type="entry name" value="FAD/NAD(P)-binding domain"/>
    <property type="match status" value="1"/>
</dbReference>
<dbReference type="EMBL" id="JAEQNA010000010">
    <property type="protein sequence ID" value="MBL0422895.1"/>
    <property type="molecule type" value="Genomic_DNA"/>
</dbReference>
<gene>
    <name evidence="4" type="ORF">JI739_21345</name>
</gene>
<evidence type="ECO:0000256" key="2">
    <source>
        <dbReference type="ARBA" id="ARBA00023033"/>
    </source>
</evidence>
<keyword evidence="2" id="KW-0503">Monooxygenase</keyword>
<dbReference type="Pfam" id="PF01494">
    <property type="entry name" value="FAD_binding_3"/>
    <property type="match status" value="1"/>
</dbReference>
<proteinExistence type="predicted"/>
<evidence type="ECO:0000256" key="1">
    <source>
        <dbReference type="ARBA" id="ARBA00023002"/>
    </source>
</evidence>
<dbReference type="NCBIfam" id="NF005313">
    <property type="entry name" value="PRK06847.1"/>
    <property type="match status" value="1"/>
</dbReference>
<dbReference type="SUPFAM" id="SSF51905">
    <property type="entry name" value="FAD/NAD(P)-binding domain"/>
    <property type="match status" value="1"/>
</dbReference>